<organism evidence="1 2">
    <name type="scientific">Trichuris trichiura</name>
    <name type="common">Whipworm</name>
    <name type="synonym">Trichocephalus trichiurus</name>
    <dbReference type="NCBI Taxonomy" id="36087"/>
    <lineage>
        <taxon>Eukaryota</taxon>
        <taxon>Metazoa</taxon>
        <taxon>Ecdysozoa</taxon>
        <taxon>Nematoda</taxon>
        <taxon>Enoplea</taxon>
        <taxon>Dorylaimia</taxon>
        <taxon>Trichinellida</taxon>
        <taxon>Trichuridae</taxon>
        <taxon>Trichuris</taxon>
    </lineage>
</organism>
<name>A0A077ZKP2_TRITR</name>
<dbReference type="OrthoDB" id="5829234at2759"/>
<dbReference type="Proteomes" id="UP000030665">
    <property type="component" value="Unassembled WGS sequence"/>
</dbReference>
<reference evidence="1" key="1">
    <citation type="submission" date="2014-01" db="EMBL/GenBank/DDBJ databases">
        <authorList>
            <person name="Aslett M."/>
        </authorList>
    </citation>
    <scope>NUCLEOTIDE SEQUENCE</scope>
</reference>
<dbReference type="STRING" id="36087.A0A077ZKP2"/>
<proteinExistence type="predicted"/>
<dbReference type="InterPro" id="IPR021109">
    <property type="entry name" value="Peptidase_aspartic_dom_sf"/>
</dbReference>
<dbReference type="EMBL" id="HG807019">
    <property type="protein sequence ID" value="CDW60329.1"/>
    <property type="molecule type" value="Genomic_DNA"/>
</dbReference>
<gene>
    <name evidence="1" type="ORF">TTRE_0000869701</name>
</gene>
<evidence type="ECO:0008006" key="3">
    <source>
        <dbReference type="Google" id="ProtNLM"/>
    </source>
</evidence>
<protein>
    <recommendedName>
        <fullName evidence="3">Peptidase A2 domain-containing protein</fullName>
    </recommendedName>
</protein>
<dbReference type="AlphaFoldDB" id="A0A077ZKP2"/>
<reference evidence="1" key="2">
    <citation type="submission" date="2014-03" db="EMBL/GenBank/DDBJ databases">
        <title>The whipworm genome and dual-species transcriptomics of an intimate host-pathogen interaction.</title>
        <authorList>
            <person name="Foth B.J."/>
            <person name="Tsai I.J."/>
            <person name="Reid A.J."/>
            <person name="Bancroft A.J."/>
            <person name="Nichol S."/>
            <person name="Tracey A."/>
            <person name="Holroyd N."/>
            <person name="Cotton J.A."/>
            <person name="Stanley E.J."/>
            <person name="Zarowiecki M."/>
            <person name="Liu J.Z."/>
            <person name="Huckvale T."/>
            <person name="Cooper P.J."/>
            <person name="Grencis R.K."/>
            <person name="Berriman M."/>
        </authorList>
    </citation>
    <scope>NUCLEOTIDE SEQUENCE [LARGE SCALE GENOMIC DNA]</scope>
</reference>
<accession>A0A077ZKP2</accession>
<keyword evidence="2" id="KW-1185">Reference proteome</keyword>
<evidence type="ECO:0000313" key="1">
    <source>
        <dbReference type="EMBL" id="CDW60329.1"/>
    </source>
</evidence>
<sequence length="336" mass="37210">MFRKILAKLPAQHFRMVKHLVLQQPFAVDCFNQLKACLLDRLGLVLSERLRKLELLPLSLGDMKPSWLYGQLEQLYTNDVDHKIIHEMNHRLAQVAYMTDAHFPLQSDYTASAVTAQAPVEDVPFSSSSDALIAAARLQAPLGRSVAPRRRWQPAQARGRKQPPRIVAAAIGNGYNSPLLFVRDVTGRRLLVNSGSEVSILSAEPSGRRRPLPDAPKLKAANGTTIDVSHTGRHEILDLGVGRTYPFKFVIAAVPDTILSADFLRQHGLVSNLKAARLRDGVTFLSATCSHCRRKAAARLVHAKLEHNSDLPIDGPSFQHVRNTPINLTYPTILIS</sequence>
<evidence type="ECO:0000313" key="2">
    <source>
        <dbReference type="Proteomes" id="UP000030665"/>
    </source>
</evidence>
<dbReference type="SUPFAM" id="SSF50630">
    <property type="entry name" value="Acid proteases"/>
    <property type="match status" value="1"/>
</dbReference>